<dbReference type="PANTHER" id="PTHR15561">
    <property type="entry name" value="CALCITONIN GENE-RELATED PEPTIDE-RECEPTOR COMPONENT PROTEIN"/>
    <property type="match status" value="1"/>
</dbReference>
<keyword evidence="4" id="KW-0240">DNA-directed RNA polymerase</keyword>
<evidence type="ECO:0000256" key="5">
    <source>
        <dbReference type="ARBA" id="ARBA00023163"/>
    </source>
</evidence>
<dbReference type="PANTHER" id="PTHR15561:SF0">
    <property type="entry name" value="DNA-DIRECTED RNA POLYMERASE III SUBUNIT RPC9"/>
    <property type="match status" value="1"/>
</dbReference>
<dbReference type="InterPro" id="IPR010997">
    <property type="entry name" value="HRDC-like_sf"/>
</dbReference>
<proteinExistence type="inferred from homology"/>
<dbReference type="SUPFAM" id="SSF47819">
    <property type="entry name" value="HRDC-like"/>
    <property type="match status" value="1"/>
</dbReference>
<feature type="compositionally biased region" description="Acidic residues" evidence="7">
    <location>
        <begin position="136"/>
        <end position="147"/>
    </location>
</feature>
<evidence type="ECO:0000256" key="2">
    <source>
        <dbReference type="ARBA" id="ARBA00006898"/>
    </source>
</evidence>
<evidence type="ECO:0000256" key="1">
    <source>
        <dbReference type="ARBA" id="ARBA00004123"/>
    </source>
</evidence>
<dbReference type="VEuPathDB" id="FungiDB:SMAC_02468"/>
<dbReference type="GO" id="GO:0005666">
    <property type="term" value="C:RNA polymerase III complex"/>
    <property type="evidence" value="ECO:0007669"/>
    <property type="project" value="InterPro"/>
</dbReference>
<evidence type="ECO:0000256" key="4">
    <source>
        <dbReference type="ARBA" id="ARBA00022478"/>
    </source>
</evidence>
<evidence type="ECO:0000256" key="3">
    <source>
        <dbReference type="ARBA" id="ARBA00016672"/>
    </source>
</evidence>
<dbReference type="GO" id="GO:0006384">
    <property type="term" value="P:transcription initiation at RNA polymerase III promoter"/>
    <property type="evidence" value="ECO:0007669"/>
    <property type="project" value="InterPro"/>
</dbReference>
<dbReference type="InterPro" id="IPR038846">
    <property type="entry name" value="RPC9"/>
</dbReference>
<comment type="caution">
    <text evidence="8">The sequence shown here is derived from an EMBL/GenBank/DDBJ whole genome shotgun (WGS) entry which is preliminary data.</text>
</comment>
<dbReference type="InterPro" id="IPR005574">
    <property type="entry name" value="Rpb4/RPC9"/>
</dbReference>
<accession>A0A8S8ZS80</accession>
<evidence type="ECO:0000313" key="8">
    <source>
        <dbReference type="EMBL" id="KAA8632298.1"/>
    </source>
</evidence>
<dbReference type="OMA" id="WGMHNLA"/>
<dbReference type="Proteomes" id="UP000433876">
    <property type="component" value="Unassembled WGS sequence"/>
</dbReference>
<dbReference type="InterPro" id="IPR038324">
    <property type="entry name" value="Rpb4/RPC9_sf"/>
</dbReference>
<evidence type="ECO:0000256" key="6">
    <source>
        <dbReference type="ARBA" id="ARBA00023242"/>
    </source>
</evidence>
<evidence type="ECO:0000256" key="7">
    <source>
        <dbReference type="SAM" id="MobiDB-lite"/>
    </source>
</evidence>
<keyword evidence="6" id="KW-0539">Nucleus</keyword>
<comment type="similarity">
    <text evidence="2">Belongs to the eukaryotic RPC9 RNA polymerase subunit family.</text>
</comment>
<dbReference type="Pfam" id="PF03874">
    <property type="entry name" value="RNA_pol_Rpb4"/>
    <property type="match status" value="1"/>
</dbReference>
<dbReference type="Gene3D" id="1.20.1250.40">
    <property type="match status" value="1"/>
</dbReference>
<dbReference type="EMBL" id="NMPR01000057">
    <property type="protein sequence ID" value="KAA8632298.1"/>
    <property type="molecule type" value="Genomic_DNA"/>
</dbReference>
<name>A0A8S8ZS80_SORMA</name>
<keyword evidence="5" id="KW-0804">Transcription</keyword>
<feature type="region of interest" description="Disordered" evidence="7">
    <location>
        <begin position="130"/>
        <end position="157"/>
    </location>
</feature>
<organism evidence="8 9">
    <name type="scientific">Sordaria macrospora</name>
    <dbReference type="NCBI Taxonomy" id="5147"/>
    <lineage>
        <taxon>Eukaryota</taxon>
        <taxon>Fungi</taxon>
        <taxon>Dikarya</taxon>
        <taxon>Ascomycota</taxon>
        <taxon>Pezizomycotina</taxon>
        <taxon>Sordariomycetes</taxon>
        <taxon>Sordariomycetidae</taxon>
        <taxon>Sordariales</taxon>
        <taxon>Sordariaceae</taxon>
        <taxon>Sordaria</taxon>
    </lineage>
</organism>
<protein>
    <recommendedName>
        <fullName evidence="3">DNA-directed RNA polymerase III subunit RPC9</fullName>
    </recommendedName>
</protein>
<gene>
    <name evidence="8" type="ORF">SMACR_02468</name>
</gene>
<evidence type="ECO:0000313" key="9">
    <source>
        <dbReference type="Proteomes" id="UP000433876"/>
    </source>
</evidence>
<sequence>MKILEGQSNLISNHEVYEHILEQQKKNRSKNRRVPPNQFTLTKDLLTYLRTKPGPLANQDQTHQYSTEALYELFKKLREANLQSDLSKGEMLMIVNLRPTNIAVLSTVVEDMLERFTEDEQQKIIEIITETLGSDEPAEAADGEEYDKDAAPSIENS</sequence>
<reference evidence="8 9" key="1">
    <citation type="submission" date="2017-07" db="EMBL/GenBank/DDBJ databases">
        <title>Genome sequence of the Sordaria macrospora wild type strain R19027.</title>
        <authorList>
            <person name="Nowrousian M."/>
            <person name="Teichert I."/>
            <person name="Kueck U."/>
        </authorList>
    </citation>
    <scope>NUCLEOTIDE SEQUENCE [LARGE SCALE GENOMIC DNA]</scope>
    <source>
        <strain evidence="8 9">R19027</strain>
        <tissue evidence="8">Mycelium</tissue>
    </source>
</reference>
<dbReference type="GO" id="GO:0000166">
    <property type="term" value="F:nucleotide binding"/>
    <property type="evidence" value="ECO:0007669"/>
    <property type="project" value="InterPro"/>
</dbReference>
<dbReference type="AlphaFoldDB" id="A0A8S8ZS80"/>
<comment type="subcellular location">
    <subcellularLocation>
        <location evidence="1">Nucleus</location>
    </subcellularLocation>
</comment>